<dbReference type="EMBL" id="CP133614">
    <property type="protein sequence ID" value="WMV20629.1"/>
    <property type="molecule type" value="Genomic_DNA"/>
</dbReference>
<keyword evidence="2" id="KW-1185">Reference proteome</keyword>
<dbReference type="AlphaFoldDB" id="A0AAF0QIN4"/>
<accession>A0AAF0QIN4</accession>
<gene>
    <name evidence="1" type="ORF">MTR67_014014</name>
</gene>
<organism evidence="1 2">
    <name type="scientific">Solanum verrucosum</name>
    <dbReference type="NCBI Taxonomy" id="315347"/>
    <lineage>
        <taxon>Eukaryota</taxon>
        <taxon>Viridiplantae</taxon>
        <taxon>Streptophyta</taxon>
        <taxon>Embryophyta</taxon>
        <taxon>Tracheophyta</taxon>
        <taxon>Spermatophyta</taxon>
        <taxon>Magnoliopsida</taxon>
        <taxon>eudicotyledons</taxon>
        <taxon>Gunneridae</taxon>
        <taxon>Pentapetalae</taxon>
        <taxon>asterids</taxon>
        <taxon>lamiids</taxon>
        <taxon>Solanales</taxon>
        <taxon>Solanaceae</taxon>
        <taxon>Solanoideae</taxon>
        <taxon>Solaneae</taxon>
        <taxon>Solanum</taxon>
    </lineage>
</organism>
<reference evidence="1" key="1">
    <citation type="submission" date="2023-08" db="EMBL/GenBank/DDBJ databases">
        <title>A de novo genome assembly of Solanum verrucosum Schlechtendal, a Mexican diploid species geographically isolated from the other diploid A-genome species in potato relatives.</title>
        <authorList>
            <person name="Hosaka K."/>
        </authorList>
    </citation>
    <scope>NUCLEOTIDE SEQUENCE</scope>
    <source>
        <tissue evidence="1">Young leaves</tissue>
    </source>
</reference>
<dbReference type="Proteomes" id="UP001234989">
    <property type="component" value="Chromosome 3"/>
</dbReference>
<evidence type="ECO:0000313" key="1">
    <source>
        <dbReference type="EMBL" id="WMV20629.1"/>
    </source>
</evidence>
<evidence type="ECO:0000313" key="2">
    <source>
        <dbReference type="Proteomes" id="UP001234989"/>
    </source>
</evidence>
<sequence length="85" mass="9564">MIDLRKSITRHFAIKGDCNLGLLDHRQVLVRLSNREDFVEVYSRAVSFIIIKEKGVTTKKLLKTMDIKTTEGVAPKSDAICAVAF</sequence>
<proteinExistence type="predicted"/>
<name>A0AAF0QIN4_SOLVR</name>
<protein>
    <submittedName>
        <fullName evidence="1">Uncharacterized protein</fullName>
    </submittedName>
</protein>